<keyword evidence="8 11" id="KW-0694">RNA-binding</keyword>
<evidence type="ECO:0000256" key="3">
    <source>
        <dbReference type="ARBA" id="ARBA00022598"/>
    </source>
</evidence>
<dbReference type="HAMAP" id="MF_00036_B">
    <property type="entry name" value="Ala_tRNA_synth_B"/>
    <property type="match status" value="1"/>
</dbReference>
<name>A0A094YZ48_9HYPH</name>
<gene>
    <name evidence="11" type="primary">alaS</name>
    <name evidence="13" type="ORF">DJ66_1281</name>
</gene>
<evidence type="ECO:0000256" key="6">
    <source>
        <dbReference type="ARBA" id="ARBA00022833"/>
    </source>
</evidence>
<evidence type="ECO:0000256" key="9">
    <source>
        <dbReference type="ARBA" id="ARBA00022917"/>
    </source>
</evidence>
<evidence type="ECO:0000313" key="13">
    <source>
        <dbReference type="EMBL" id="KJZ81385.1"/>
    </source>
</evidence>
<dbReference type="GO" id="GO:0045892">
    <property type="term" value="P:negative regulation of DNA-templated transcription"/>
    <property type="evidence" value="ECO:0007669"/>
    <property type="project" value="TreeGrafter"/>
</dbReference>
<dbReference type="Proteomes" id="UP000033731">
    <property type="component" value="Unassembled WGS sequence"/>
</dbReference>
<dbReference type="InterPro" id="IPR045864">
    <property type="entry name" value="aa-tRNA-synth_II/BPL/LPL"/>
</dbReference>
<dbReference type="PATRIC" id="fig|556287.8.peg.1281"/>
<dbReference type="GO" id="GO:0005524">
    <property type="term" value="F:ATP binding"/>
    <property type="evidence" value="ECO:0007669"/>
    <property type="project" value="UniProtKB-UniRule"/>
</dbReference>
<proteinExistence type="inferred from homology"/>
<dbReference type="Gene3D" id="3.30.980.10">
    <property type="entry name" value="Threonyl-trna Synthetase, Chain A, domain 2"/>
    <property type="match status" value="1"/>
</dbReference>
<dbReference type="InterPro" id="IPR018163">
    <property type="entry name" value="Thr/Ala-tRNA-synth_IIc_edit"/>
</dbReference>
<dbReference type="Gene3D" id="3.30.930.10">
    <property type="entry name" value="Bira Bifunctional Protein, Domain 2"/>
    <property type="match status" value="1"/>
</dbReference>
<keyword evidence="3 11" id="KW-0436">Ligase</keyword>
<feature type="domain" description="Alanyl-transfer RNA synthetases family profile" evidence="12">
    <location>
        <begin position="2"/>
        <end position="741"/>
    </location>
</feature>
<evidence type="ECO:0000256" key="5">
    <source>
        <dbReference type="ARBA" id="ARBA00022741"/>
    </source>
</evidence>
<keyword evidence="5 11" id="KW-0547">Nucleotide-binding</keyword>
<feature type="binding site" evidence="11">
    <location>
        <position position="595"/>
    </location>
    <ligand>
        <name>Zn(2+)</name>
        <dbReference type="ChEBI" id="CHEBI:29105"/>
    </ligand>
</feature>
<comment type="domain">
    <text evidence="11">Consists of three domains; the N-terminal catalytic domain, the editing domain and the C-terminal C-Ala domain. The editing domain removes incorrectly charged amino acids, while the C-Ala domain, along with tRNA(Ala), serves as a bridge to cooperatively bring together the editing and aminoacylation centers thus stimulating deacylation of misacylated tRNAs.</text>
</comment>
<evidence type="ECO:0000256" key="4">
    <source>
        <dbReference type="ARBA" id="ARBA00022723"/>
    </source>
</evidence>
<organism evidence="13 14">
    <name type="scientific">Candidatus Liberibacter solanacearum</name>
    <dbReference type="NCBI Taxonomy" id="556287"/>
    <lineage>
        <taxon>Bacteria</taxon>
        <taxon>Pseudomonadati</taxon>
        <taxon>Pseudomonadota</taxon>
        <taxon>Alphaproteobacteria</taxon>
        <taxon>Hyphomicrobiales</taxon>
        <taxon>Rhizobiaceae</taxon>
        <taxon>Liberibacter</taxon>
    </lineage>
</organism>
<dbReference type="InterPro" id="IPR050058">
    <property type="entry name" value="Ala-tRNA_ligase"/>
</dbReference>
<evidence type="ECO:0000256" key="11">
    <source>
        <dbReference type="HAMAP-Rule" id="MF_00036"/>
    </source>
</evidence>
<dbReference type="Pfam" id="PF07973">
    <property type="entry name" value="tRNA_SAD"/>
    <property type="match status" value="1"/>
</dbReference>
<feature type="binding site" evidence="11">
    <location>
        <position position="591"/>
    </location>
    <ligand>
        <name>Zn(2+)</name>
        <dbReference type="ChEBI" id="CHEBI:29105"/>
    </ligand>
</feature>
<comment type="subcellular location">
    <subcellularLocation>
        <location evidence="11">Cytoplasm</location>
    </subcellularLocation>
</comment>
<dbReference type="GO" id="GO:0008270">
    <property type="term" value="F:zinc ion binding"/>
    <property type="evidence" value="ECO:0007669"/>
    <property type="project" value="UniProtKB-UniRule"/>
</dbReference>
<keyword evidence="7 11" id="KW-0067">ATP-binding</keyword>
<dbReference type="InterPro" id="IPR018165">
    <property type="entry name" value="Ala-tRNA-synth_IIc_core"/>
</dbReference>
<dbReference type="NCBIfam" id="TIGR00344">
    <property type="entry name" value="alaS"/>
    <property type="match status" value="1"/>
</dbReference>
<keyword evidence="10 11" id="KW-0030">Aminoacyl-tRNA synthetase</keyword>
<dbReference type="FunFam" id="3.30.930.10:FF:000004">
    <property type="entry name" value="Alanine--tRNA ligase"/>
    <property type="match status" value="1"/>
</dbReference>
<dbReference type="Gene3D" id="3.10.310.40">
    <property type="match status" value="1"/>
</dbReference>
<keyword evidence="14" id="KW-1185">Reference proteome</keyword>
<feature type="binding site" evidence="11">
    <location>
        <position position="698"/>
    </location>
    <ligand>
        <name>Zn(2+)</name>
        <dbReference type="ChEBI" id="CHEBI:29105"/>
    </ligand>
</feature>
<dbReference type="Gene3D" id="6.10.250.550">
    <property type="match status" value="1"/>
</dbReference>
<keyword evidence="9 11" id="KW-0648">Protein biosynthesis</keyword>
<evidence type="ECO:0000256" key="2">
    <source>
        <dbReference type="ARBA" id="ARBA00022555"/>
    </source>
</evidence>
<protein>
    <recommendedName>
        <fullName evidence="11">Alanine--tRNA ligase</fullName>
        <ecNumber evidence="11">6.1.1.7</ecNumber>
    </recommendedName>
    <alternativeName>
        <fullName evidence="11">Alanyl-tRNA synthetase</fullName>
        <shortName evidence="11">AlaRS</shortName>
    </alternativeName>
</protein>
<dbReference type="CDD" id="cd00673">
    <property type="entry name" value="AlaRS_core"/>
    <property type="match status" value="1"/>
</dbReference>
<dbReference type="PRINTS" id="PR00980">
    <property type="entry name" value="TRNASYNTHALA"/>
</dbReference>
<dbReference type="InterPro" id="IPR018162">
    <property type="entry name" value="Ala-tRNA-ligase_IIc_anticod-bd"/>
</dbReference>
<keyword evidence="11" id="KW-0963">Cytoplasm</keyword>
<dbReference type="InterPro" id="IPR012947">
    <property type="entry name" value="tRNA_SAD"/>
</dbReference>
<dbReference type="EMBL" id="JMTK01000005">
    <property type="protein sequence ID" value="KJZ81385.1"/>
    <property type="molecule type" value="Genomic_DNA"/>
</dbReference>
<dbReference type="EC" id="6.1.1.7" evidence="11"/>
<reference evidence="13 14" key="1">
    <citation type="journal article" date="2015" name="Phytopathology">
        <title>Genomes of Candidatus Liberibacter solanacearum haplotype A from New Zealand and the USA suggest significant genome plasticity in the species.</title>
        <authorList>
            <person name="Thompson S.M."/>
            <person name="Johnson C.P."/>
            <person name="Lu A.Y."/>
            <person name="Frampton R.A."/>
            <person name="Sullivan K.L."/>
            <person name="Fiers M.W."/>
            <person name="Crowhurst R.N."/>
            <person name="Pitman A.R."/>
            <person name="Scott I."/>
            <person name="Gudmestad N.C."/>
            <person name="Smith G.R."/>
        </authorList>
    </citation>
    <scope>NUCLEOTIDE SEQUENCE [LARGE SCALE GENOMIC DNA]</scope>
    <source>
        <strain evidence="13 14">LsoNZ1</strain>
    </source>
</reference>
<evidence type="ECO:0000259" key="12">
    <source>
        <dbReference type="PROSITE" id="PS50860"/>
    </source>
</evidence>
<comment type="catalytic activity">
    <reaction evidence="11">
        <text>tRNA(Ala) + L-alanine + ATP = L-alanyl-tRNA(Ala) + AMP + diphosphate</text>
        <dbReference type="Rhea" id="RHEA:12540"/>
        <dbReference type="Rhea" id="RHEA-COMP:9657"/>
        <dbReference type="Rhea" id="RHEA-COMP:9923"/>
        <dbReference type="ChEBI" id="CHEBI:30616"/>
        <dbReference type="ChEBI" id="CHEBI:33019"/>
        <dbReference type="ChEBI" id="CHEBI:57972"/>
        <dbReference type="ChEBI" id="CHEBI:78442"/>
        <dbReference type="ChEBI" id="CHEBI:78497"/>
        <dbReference type="ChEBI" id="CHEBI:456215"/>
        <dbReference type="EC" id="6.1.1.7"/>
    </reaction>
</comment>
<evidence type="ECO:0000256" key="10">
    <source>
        <dbReference type="ARBA" id="ARBA00023146"/>
    </source>
</evidence>
<evidence type="ECO:0000256" key="1">
    <source>
        <dbReference type="ARBA" id="ARBA00008226"/>
    </source>
</evidence>
<feature type="binding site" evidence="11">
    <location>
        <position position="702"/>
    </location>
    <ligand>
        <name>Zn(2+)</name>
        <dbReference type="ChEBI" id="CHEBI:29105"/>
    </ligand>
</feature>
<dbReference type="GO" id="GO:0002161">
    <property type="term" value="F:aminoacyl-tRNA deacylase activity"/>
    <property type="evidence" value="ECO:0007669"/>
    <property type="project" value="TreeGrafter"/>
</dbReference>
<dbReference type="SUPFAM" id="SSF55186">
    <property type="entry name" value="ThrRS/AlaRS common domain"/>
    <property type="match status" value="1"/>
</dbReference>
<evidence type="ECO:0000313" key="14">
    <source>
        <dbReference type="Proteomes" id="UP000033731"/>
    </source>
</evidence>
<dbReference type="InterPro" id="IPR018164">
    <property type="entry name" value="Ala-tRNA-synth_IIc_N"/>
</dbReference>
<keyword evidence="2 11" id="KW-0820">tRNA-binding</keyword>
<keyword evidence="4 11" id="KW-0479">Metal-binding</keyword>
<sequence length="906" mass="101313">MRNLSSIRKTFLDFFQKREHKILDSSSLIPHNDPTLMFTNAGMVQFKNIFTSQEKRSYKTAATVQKCIRAGGKHNDLDNVGRTTRHHTFFEMLGNFSFGDYFKERAIKLAWELLTKEFDIDCRRIVVTVYDGDEEAFNLWKKISGLPSNKIIRVAGKDNFWSMADTGPCGPCSEIFFDQGEGFLGGLPGSAEAGDRYLEIWNLVFMQFEQKSQKERCILPSMSIDTGMGLERISAILQGKTDNYDIDLFKTLIQASEQITGVKYKGDNIINHRVIVDHLRSSSFLIADGILPTNEGRGYVLRRIMRRAMCYARLLGYEDPLMMRLFPVLCSEMGSAYPELIQAQLLIEETLKVEDMRFRKTLDKGIYLLDEVSSSLEKNAILDGSIAFKLYDTHGLPLDIMQDILWARGLGGVDVASFKQSLEEQRSKARSHCLGLGEKITEKIWFSLKEKYGTTKFVGYNIHHGSKVIEGDEKKSDYSLSQKPSVDFTQGIPAIVKAIVLQDSIVDVARAGQKVEVLFDQTPFYAESGGQVGDTGIAVGEGVSLQITDVQKKVGGIFVHHATIEYGVLRTEMPIILTINYQDRRQLSINHSATHLLHAALRTILGPHVSQKGSHIIPERLRFDIVHSKPITREEIKFIQDHINDVIAQNYSIITRIMNIDDAIASGSSALFGKKYSDKVRVVSIESDDGRVYASELCGGTHVSSTGEIMLVHIVSESAVSAGIRRIEAVSGQRARSYLVEQDEKLRLLASFLKVQPSNVVKRVEEIWEERRELHLINAKHKLKLNVDDLSCHTMANVNFMSHVIPDADFKELKGLIDMLQKKIKSGIIMLIGVSKEKKASVVIAVTQDLIDRFNAINLVRLSAKVLGGSGGGGRPNMAQSGGPDGNKVDQAIANIVSFLKNKIEK</sequence>
<dbReference type="GO" id="GO:0004813">
    <property type="term" value="F:alanine-tRNA ligase activity"/>
    <property type="evidence" value="ECO:0007669"/>
    <property type="project" value="UniProtKB-UniRule"/>
</dbReference>
<dbReference type="RefSeq" id="WP_034442921.1">
    <property type="nucleotide sequence ID" value="NZ_JMTK01000005.1"/>
</dbReference>
<dbReference type="GO" id="GO:0000049">
    <property type="term" value="F:tRNA binding"/>
    <property type="evidence" value="ECO:0007669"/>
    <property type="project" value="UniProtKB-KW"/>
</dbReference>
<dbReference type="InterPro" id="IPR003156">
    <property type="entry name" value="DHHA1_dom"/>
</dbReference>
<dbReference type="SMART" id="SM00863">
    <property type="entry name" value="tRNA_SAD"/>
    <property type="match status" value="1"/>
</dbReference>
<dbReference type="GO" id="GO:0005829">
    <property type="term" value="C:cytosol"/>
    <property type="evidence" value="ECO:0007669"/>
    <property type="project" value="TreeGrafter"/>
</dbReference>
<comment type="similarity">
    <text evidence="1 11">Belongs to the class-II aminoacyl-tRNA synthetase family.</text>
</comment>
<dbReference type="FunFam" id="3.10.310.40:FF:000001">
    <property type="entry name" value="Alanine--tRNA ligase"/>
    <property type="match status" value="1"/>
</dbReference>
<dbReference type="PROSITE" id="PS50860">
    <property type="entry name" value="AA_TRNA_LIGASE_II_ALA"/>
    <property type="match status" value="1"/>
</dbReference>
<evidence type="ECO:0000256" key="7">
    <source>
        <dbReference type="ARBA" id="ARBA00022840"/>
    </source>
</evidence>
<dbReference type="PANTHER" id="PTHR11777:SF9">
    <property type="entry name" value="ALANINE--TRNA LIGASE, CYTOPLASMIC"/>
    <property type="match status" value="1"/>
</dbReference>
<dbReference type="AlphaFoldDB" id="A0A094YZ48"/>
<dbReference type="InterPro" id="IPR023033">
    <property type="entry name" value="Ala_tRNA_ligase_euk/bac"/>
</dbReference>
<dbReference type="FunFam" id="3.30.980.10:FF:000004">
    <property type="entry name" value="Alanine--tRNA ligase, cytoplasmic"/>
    <property type="match status" value="1"/>
</dbReference>
<dbReference type="Gene3D" id="2.40.30.130">
    <property type="match status" value="1"/>
</dbReference>
<accession>A0A094YZ48</accession>
<dbReference type="InterPro" id="IPR009000">
    <property type="entry name" value="Transl_B-barrel_sf"/>
</dbReference>
<dbReference type="SUPFAM" id="SSF101353">
    <property type="entry name" value="Putative anticodon-binding domain of alanyl-tRNA synthetase (AlaRS)"/>
    <property type="match status" value="1"/>
</dbReference>
<dbReference type="Gene3D" id="3.30.54.20">
    <property type="match status" value="1"/>
</dbReference>
<dbReference type="GO" id="GO:0006419">
    <property type="term" value="P:alanyl-tRNA aminoacylation"/>
    <property type="evidence" value="ECO:0007669"/>
    <property type="project" value="UniProtKB-UniRule"/>
</dbReference>
<comment type="cofactor">
    <cofactor evidence="11">
        <name>Zn(2+)</name>
        <dbReference type="ChEBI" id="CHEBI:29105"/>
    </cofactor>
    <text evidence="11">Binds 1 zinc ion per subunit.</text>
</comment>
<dbReference type="PANTHER" id="PTHR11777">
    <property type="entry name" value="ALANYL-TRNA SYNTHETASE"/>
    <property type="match status" value="1"/>
</dbReference>
<comment type="function">
    <text evidence="11">Catalyzes the attachment of alanine to tRNA(Ala) in a two-step reaction: alanine is first activated by ATP to form Ala-AMP and then transferred to the acceptor end of tRNA(Ala). Also edits incorrectly charged Ser-tRNA(Ala) and Gly-tRNA(Ala) via its editing domain.</text>
</comment>
<evidence type="ECO:0000256" key="8">
    <source>
        <dbReference type="ARBA" id="ARBA00022884"/>
    </source>
</evidence>
<dbReference type="InterPro" id="IPR002318">
    <property type="entry name" value="Ala-tRNA-lgiase_IIc"/>
</dbReference>
<dbReference type="SUPFAM" id="SSF50447">
    <property type="entry name" value="Translation proteins"/>
    <property type="match status" value="1"/>
</dbReference>
<keyword evidence="6 11" id="KW-0862">Zinc</keyword>
<dbReference type="Pfam" id="PF01411">
    <property type="entry name" value="tRNA-synt_2c"/>
    <property type="match status" value="1"/>
</dbReference>
<dbReference type="Pfam" id="PF02272">
    <property type="entry name" value="DHHA1"/>
    <property type="match status" value="1"/>
</dbReference>
<comment type="caution">
    <text evidence="13">The sequence shown here is derived from an EMBL/GenBank/DDBJ whole genome shotgun (WGS) entry which is preliminary data.</text>
</comment>
<dbReference type="SUPFAM" id="SSF55681">
    <property type="entry name" value="Class II aaRS and biotin synthetases"/>
    <property type="match status" value="1"/>
</dbReference>